<keyword evidence="1" id="KW-0472">Membrane</keyword>
<reference evidence="2 3" key="1">
    <citation type="submission" date="2024-01" db="EMBL/GenBank/DDBJ databases">
        <title>The genomes of 5 underutilized Papilionoideae crops provide insights into root nodulation and disease resistanc.</title>
        <authorList>
            <person name="Jiang F."/>
        </authorList>
    </citation>
    <scope>NUCLEOTIDE SEQUENCE [LARGE SCALE GENOMIC DNA]</scope>
    <source>
        <strain evidence="2">JINMINGXINNONG_FW02</strain>
        <tissue evidence="2">Leaves</tissue>
    </source>
</reference>
<evidence type="ECO:0000256" key="1">
    <source>
        <dbReference type="SAM" id="Phobius"/>
    </source>
</evidence>
<protein>
    <submittedName>
        <fullName evidence="2">Uncharacterized protein</fullName>
    </submittedName>
</protein>
<keyword evidence="3" id="KW-1185">Reference proteome</keyword>
<comment type="caution">
    <text evidence="2">The sequence shown here is derived from an EMBL/GenBank/DDBJ whole genome shotgun (WGS) entry which is preliminary data.</text>
</comment>
<feature type="transmembrane region" description="Helical" evidence="1">
    <location>
        <begin position="85"/>
        <end position="107"/>
    </location>
</feature>
<proteinExistence type="predicted"/>
<sequence>MNPNNQVTRIEIENHKPIRIGEDEKMKSKKIGEKNKLLWWWRRGSFAGRFAKASVLDLLGQRGSASMMAIVSSRYLATHFRRQRLAYVLLLLLLPLLPPPLFLQLSLPSLKNVKK</sequence>
<dbReference type="Proteomes" id="UP001374584">
    <property type="component" value="Unassembled WGS sequence"/>
</dbReference>
<accession>A0AAN9RR91</accession>
<gene>
    <name evidence="2" type="ORF">VNO80_00551</name>
</gene>
<evidence type="ECO:0000313" key="2">
    <source>
        <dbReference type="EMBL" id="KAK7381962.1"/>
    </source>
</evidence>
<keyword evidence="1" id="KW-0812">Transmembrane</keyword>
<dbReference type="AlphaFoldDB" id="A0AAN9RR91"/>
<keyword evidence="1" id="KW-1133">Transmembrane helix</keyword>
<evidence type="ECO:0000313" key="3">
    <source>
        <dbReference type="Proteomes" id="UP001374584"/>
    </source>
</evidence>
<dbReference type="EMBL" id="JAYMYR010000001">
    <property type="protein sequence ID" value="KAK7381962.1"/>
    <property type="molecule type" value="Genomic_DNA"/>
</dbReference>
<organism evidence="2 3">
    <name type="scientific">Phaseolus coccineus</name>
    <name type="common">Scarlet runner bean</name>
    <name type="synonym">Phaseolus multiflorus</name>
    <dbReference type="NCBI Taxonomy" id="3886"/>
    <lineage>
        <taxon>Eukaryota</taxon>
        <taxon>Viridiplantae</taxon>
        <taxon>Streptophyta</taxon>
        <taxon>Embryophyta</taxon>
        <taxon>Tracheophyta</taxon>
        <taxon>Spermatophyta</taxon>
        <taxon>Magnoliopsida</taxon>
        <taxon>eudicotyledons</taxon>
        <taxon>Gunneridae</taxon>
        <taxon>Pentapetalae</taxon>
        <taxon>rosids</taxon>
        <taxon>fabids</taxon>
        <taxon>Fabales</taxon>
        <taxon>Fabaceae</taxon>
        <taxon>Papilionoideae</taxon>
        <taxon>50 kb inversion clade</taxon>
        <taxon>NPAAA clade</taxon>
        <taxon>indigoferoid/millettioid clade</taxon>
        <taxon>Phaseoleae</taxon>
        <taxon>Phaseolus</taxon>
    </lineage>
</organism>
<name>A0AAN9RR91_PHACN</name>